<feature type="signal peptide" evidence="3">
    <location>
        <begin position="1"/>
        <end position="23"/>
    </location>
</feature>
<evidence type="ECO:0000313" key="6">
    <source>
        <dbReference type="Proteomes" id="UP000290545"/>
    </source>
</evidence>
<dbReference type="GO" id="GO:0005576">
    <property type="term" value="C:extracellular region"/>
    <property type="evidence" value="ECO:0007669"/>
    <property type="project" value="TreeGrafter"/>
</dbReference>
<dbReference type="InterPro" id="IPR017853">
    <property type="entry name" value="GH"/>
</dbReference>
<dbReference type="PANTHER" id="PTHR11177">
    <property type="entry name" value="CHITINASE"/>
    <property type="match status" value="1"/>
</dbReference>
<feature type="chain" id="PRO_5020363511" description="chitinase" evidence="3">
    <location>
        <begin position="24"/>
        <end position="343"/>
    </location>
</feature>
<dbReference type="EMBL" id="SDHZ01000001">
    <property type="protein sequence ID" value="RXK86315.1"/>
    <property type="molecule type" value="Genomic_DNA"/>
</dbReference>
<dbReference type="OrthoDB" id="9775889at2"/>
<dbReference type="InterPro" id="IPR011583">
    <property type="entry name" value="Chitinase_II/V-like_cat"/>
</dbReference>
<keyword evidence="6" id="KW-1185">Reference proteome</keyword>
<reference evidence="5 6" key="1">
    <citation type="submission" date="2019-01" db="EMBL/GenBank/DDBJ databases">
        <title>Filimonas sp. strain TTM-71.</title>
        <authorList>
            <person name="Chen W.-M."/>
        </authorList>
    </citation>
    <scope>NUCLEOTIDE SEQUENCE [LARGE SCALE GENOMIC DNA]</scope>
    <source>
        <strain evidence="5 6">TTM-71</strain>
    </source>
</reference>
<proteinExistence type="predicted"/>
<dbReference type="GO" id="GO:0005975">
    <property type="term" value="P:carbohydrate metabolic process"/>
    <property type="evidence" value="ECO:0007669"/>
    <property type="project" value="InterPro"/>
</dbReference>
<comment type="catalytic activity">
    <reaction evidence="1">
        <text>Random endo-hydrolysis of N-acetyl-beta-D-glucosaminide (1-&gt;4)-beta-linkages in chitin and chitodextrins.</text>
        <dbReference type="EC" id="3.2.1.14"/>
    </reaction>
</comment>
<dbReference type="Proteomes" id="UP000290545">
    <property type="component" value="Unassembled WGS sequence"/>
</dbReference>
<dbReference type="RefSeq" id="WP_129002065.1">
    <property type="nucleotide sequence ID" value="NZ_SDHZ01000001.1"/>
</dbReference>
<accession>A0A4Q1DBY6</accession>
<dbReference type="Pfam" id="PF00704">
    <property type="entry name" value="Glyco_hydro_18"/>
    <property type="match status" value="1"/>
</dbReference>
<dbReference type="EC" id="3.2.1.14" evidence="2"/>
<evidence type="ECO:0000259" key="4">
    <source>
        <dbReference type="PROSITE" id="PS51910"/>
    </source>
</evidence>
<dbReference type="InterPro" id="IPR001223">
    <property type="entry name" value="Glyco_hydro18_cat"/>
</dbReference>
<name>A0A4Q1DBY6_9BACT</name>
<dbReference type="PROSITE" id="PS51257">
    <property type="entry name" value="PROKAR_LIPOPROTEIN"/>
    <property type="match status" value="1"/>
</dbReference>
<protein>
    <recommendedName>
        <fullName evidence="2">chitinase</fullName>
        <ecNumber evidence="2">3.2.1.14</ecNumber>
    </recommendedName>
</protein>
<organism evidence="5 6">
    <name type="scientific">Filimonas effusa</name>
    <dbReference type="NCBI Taxonomy" id="2508721"/>
    <lineage>
        <taxon>Bacteria</taxon>
        <taxon>Pseudomonadati</taxon>
        <taxon>Bacteroidota</taxon>
        <taxon>Chitinophagia</taxon>
        <taxon>Chitinophagales</taxon>
        <taxon>Chitinophagaceae</taxon>
        <taxon>Filimonas</taxon>
    </lineage>
</organism>
<dbReference type="SUPFAM" id="SSF51445">
    <property type="entry name" value="(Trans)glycosidases"/>
    <property type="match status" value="1"/>
</dbReference>
<evidence type="ECO:0000256" key="1">
    <source>
        <dbReference type="ARBA" id="ARBA00000822"/>
    </source>
</evidence>
<dbReference type="GO" id="GO:0008843">
    <property type="term" value="F:endochitinase activity"/>
    <property type="evidence" value="ECO:0007669"/>
    <property type="project" value="UniProtKB-EC"/>
</dbReference>
<dbReference type="Gene3D" id="3.20.20.80">
    <property type="entry name" value="Glycosidases"/>
    <property type="match status" value="1"/>
</dbReference>
<keyword evidence="3" id="KW-0732">Signal</keyword>
<dbReference type="AlphaFoldDB" id="A0A4Q1DBY6"/>
<comment type="caution">
    <text evidence="5">The sequence shown here is derived from an EMBL/GenBank/DDBJ whole genome shotgun (WGS) entry which is preliminary data.</text>
</comment>
<evidence type="ECO:0000313" key="5">
    <source>
        <dbReference type="EMBL" id="RXK86315.1"/>
    </source>
</evidence>
<evidence type="ECO:0000256" key="3">
    <source>
        <dbReference type="SAM" id="SignalP"/>
    </source>
</evidence>
<gene>
    <name evidence="5" type="ORF">ESB13_05785</name>
</gene>
<dbReference type="InterPro" id="IPR050314">
    <property type="entry name" value="Glycosyl_Hydrlase_18"/>
</dbReference>
<dbReference type="PANTHER" id="PTHR11177:SF317">
    <property type="entry name" value="CHITINASE 12-RELATED"/>
    <property type="match status" value="1"/>
</dbReference>
<feature type="domain" description="GH18" evidence="4">
    <location>
        <begin position="40"/>
        <end position="343"/>
    </location>
</feature>
<sequence>MKKLMAYLCLFLLVAAYSCKKSATTPKSSGVIAPPAPFGFYVVGYFPSYRSVASVSDARFGMCKVVNYAFATVGSSGTLTLASPSVLSAVVEKAHRNGSKVFISLNGDVANWKAMAGTPAGRNNYVKQVMNIVRSYNLQGVDVDWEFPSTSDGTDTLYTALMKELSDSCHMDSKYYLTAAITAGKYAGGYRDAIKAELWTGNYVDFFNIMAYDDFNTTVPYRQHSSYDLAVTCLNYWLNTRGMPASKAVLGLPAYGRASGLPQSGTVLIYKDILAKNGSPLSDSAVVSNGSYTNYTIYYNGQPTIQKKALLAKQRANGVMLWELGQDADDDRSLLKAAYDAVK</sequence>
<dbReference type="GO" id="GO:0008061">
    <property type="term" value="F:chitin binding"/>
    <property type="evidence" value="ECO:0007669"/>
    <property type="project" value="InterPro"/>
</dbReference>
<evidence type="ECO:0000256" key="2">
    <source>
        <dbReference type="ARBA" id="ARBA00012729"/>
    </source>
</evidence>
<dbReference type="SMART" id="SM00636">
    <property type="entry name" value="Glyco_18"/>
    <property type="match status" value="1"/>
</dbReference>
<dbReference type="Gene3D" id="3.40.5.30">
    <property type="entry name" value="(Trans)glycosidases - domain 2"/>
    <property type="match status" value="1"/>
</dbReference>
<dbReference type="PROSITE" id="PS51910">
    <property type="entry name" value="GH18_2"/>
    <property type="match status" value="1"/>
</dbReference>
<dbReference type="GO" id="GO:0006032">
    <property type="term" value="P:chitin catabolic process"/>
    <property type="evidence" value="ECO:0007669"/>
    <property type="project" value="TreeGrafter"/>
</dbReference>